<proteinExistence type="predicted"/>
<dbReference type="OrthoDB" id="8266054at2"/>
<accession>A0A090MM28</accession>
<keyword evidence="2" id="KW-1185">Reference proteome</keyword>
<reference evidence="1 2" key="1">
    <citation type="journal article" date="2014" name="Genome Announc.">
        <title>Genome Sequence of Afipia felis Strain 76713, Isolated in Hospital Water Using an Amoeba Co-Culture Procedure.</title>
        <authorList>
            <person name="Benamar S."/>
            <person name="La Scola B."/>
            <person name="Croce O."/>
        </authorList>
    </citation>
    <scope>NUCLEOTIDE SEQUENCE [LARGE SCALE GENOMIC DNA]</scope>
    <source>
        <strain evidence="1 2">76713</strain>
    </source>
</reference>
<name>A0A090MM28_AFIFE</name>
<organism evidence="1 2">
    <name type="scientific">Afipia felis</name>
    <name type="common">Cat scratch disease bacillus</name>
    <dbReference type="NCBI Taxonomy" id="1035"/>
    <lineage>
        <taxon>Bacteria</taxon>
        <taxon>Pseudomonadati</taxon>
        <taxon>Pseudomonadota</taxon>
        <taxon>Alphaproteobacteria</taxon>
        <taxon>Hyphomicrobiales</taxon>
        <taxon>Nitrobacteraceae</taxon>
        <taxon>Afipia</taxon>
    </lineage>
</organism>
<dbReference type="EMBL" id="CCAZ020000001">
    <property type="protein sequence ID" value="CEG06739.1"/>
    <property type="molecule type" value="Genomic_DNA"/>
</dbReference>
<gene>
    <name evidence="1" type="ORF">BN961_00109</name>
</gene>
<dbReference type="RefSeq" id="WP_009337656.1">
    <property type="nucleotide sequence ID" value="NZ_CCAZ020000001.1"/>
</dbReference>
<comment type="caution">
    <text evidence="1">The sequence shown here is derived from an EMBL/GenBank/DDBJ whole genome shotgun (WGS) entry which is preliminary data.</text>
</comment>
<evidence type="ECO:0000313" key="2">
    <source>
        <dbReference type="Proteomes" id="UP000035762"/>
    </source>
</evidence>
<sequence length="90" mass="10273">MHLDNILVDAKQPADLIRGRIVIKYPTLAEAAVEFQRLSPCEQNNALMKSAGITYTRDEIERLCYAKDYLTHSTLTKTPRKIGSRARLRL</sequence>
<evidence type="ECO:0000313" key="1">
    <source>
        <dbReference type="EMBL" id="CEG06739.1"/>
    </source>
</evidence>
<protein>
    <submittedName>
        <fullName evidence="1">Uncharacterized protein</fullName>
    </submittedName>
</protein>
<dbReference type="Proteomes" id="UP000035762">
    <property type="component" value="Unassembled WGS sequence"/>
</dbReference>
<dbReference type="AlphaFoldDB" id="A0A090MM28"/>